<evidence type="ECO:0000313" key="2">
    <source>
        <dbReference type="EMBL" id="KAK8227462.1"/>
    </source>
</evidence>
<keyword evidence="3" id="KW-1185">Reference proteome</keyword>
<feature type="transmembrane region" description="Helical" evidence="1">
    <location>
        <begin position="36"/>
        <end position="57"/>
    </location>
</feature>
<dbReference type="Proteomes" id="UP001492380">
    <property type="component" value="Unassembled WGS sequence"/>
</dbReference>
<keyword evidence="1" id="KW-1133">Transmembrane helix</keyword>
<dbReference type="EMBL" id="JBBWRZ010000010">
    <property type="protein sequence ID" value="KAK8227462.1"/>
    <property type="molecule type" value="Genomic_DNA"/>
</dbReference>
<proteinExistence type="predicted"/>
<organism evidence="2 3">
    <name type="scientific">Phyllosticta capitalensis</name>
    <dbReference type="NCBI Taxonomy" id="121624"/>
    <lineage>
        <taxon>Eukaryota</taxon>
        <taxon>Fungi</taxon>
        <taxon>Dikarya</taxon>
        <taxon>Ascomycota</taxon>
        <taxon>Pezizomycotina</taxon>
        <taxon>Dothideomycetes</taxon>
        <taxon>Dothideomycetes incertae sedis</taxon>
        <taxon>Botryosphaeriales</taxon>
        <taxon>Phyllostictaceae</taxon>
        <taxon>Phyllosticta</taxon>
    </lineage>
</organism>
<gene>
    <name evidence="2" type="ORF">HDK90DRAFT_60629</name>
</gene>
<protein>
    <submittedName>
        <fullName evidence="2">Uncharacterized protein</fullName>
    </submittedName>
</protein>
<comment type="caution">
    <text evidence="2">The sequence shown here is derived from an EMBL/GenBank/DDBJ whole genome shotgun (WGS) entry which is preliminary data.</text>
</comment>
<keyword evidence="1" id="KW-0472">Membrane</keyword>
<feature type="transmembrane region" description="Helical" evidence="1">
    <location>
        <begin position="92"/>
        <end position="114"/>
    </location>
</feature>
<name>A0ABR1YET7_9PEZI</name>
<sequence length="183" mass="21370">MDFLFRFRFLSPSPIPALGEPQVHFHWRRWSQKRDLTFWTGFQGFVFWVLLFTHYYWLAGLECSFQTLAPLPLAFPCTLITSSGTAHFDLNFLALFSFCCWLSSPLPCAPLSRIHGLRTERRRRGLAASFIHVSRYQQDGMRGWRFFICSFCFCQATSGGREGTGRYYGWDEMGGMNWLVCAW</sequence>
<reference evidence="2 3" key="1">
    <citation type="submission" date="2024-04" db="EMBL/GenBank/DDBJ databases">
        <title>Phyllosticta paracitricarpa is synonymous to the EU quarantine fungus P. citricarpa based on phylogenomic analyses.</title>
        <authorList>
            <consortium name="Lawrence Berkeley National Laboratory"/>
            <person name="Van Ingen-Buijs V.A."/>
            <person name="Van Westerhoven A.C."/>
            <person name="Haridas S."/>
            <person name="Skiadas P."/>
            <person name="Martin F."/>
            <person name="Groenewald J.Z."/>
            <person name="Crous P.W."/>
            <person name="Seidl M.F."/>
        </authorList>
    </citation>
    <scope>NUCLEOTIDE SEQUENCE [LARGE SCALE GENOMIC DNA]</scope>
    <source>
        <strain evidence="2 3">CBS 123374</strain>
    </source>
</reference>
<evidence type="ECO:0000256" key="1">
    <source>
        <dbReference type="SAM" id="Phobius"/>
    </source>
</evidence>
<accession>A0ABR1YET7</accession>
<keyword evidence="1" id="KW-0812">Transmembrane</keyword>
<evidence type="ECO:0000313" key="3">
    <source>
        <dbReference type="Proteomes" id="UP001492380"/>
    </source>
</evidence>